<keyword evidence="8" id="KW-0520">NAD</keyword>
<keyword evidence="4" id="KW-0288">FMN</keyword>
<proteinExistence type="inferred from homology"/>
<keyword evidence="3" id="KW-0285">Flavoprotein</keyword>
<dbReference type="GO" id="GO:0009236">
    <property type="term" value="P:cobalamin biosynthetic process"/>
    <property type="evidence" value="ECO:0007669"/>
    <property type="project" value="UniProtKB-KW"/>
</dbReference>
<evidence type="ECO:0000256" key="10">
    <source>
        <dbReference type="ARBA" id="ARBA00061097"/>
    </source>
</evidence>
<dbReference type="STRING" id="1079.BVIR_899"/>
<comment type="subunit">
    <text evidence="1">Homooctamer.</text>
</comment>
<evidence type="ECO:0000256" key="1">
    <source>
        <dbReference type="ARBA" id="ARBA00011823"/>
    </source>
</evidence>
<dbReference type="PANTHER" id="PTHR23026:SF90">
    <property type="entry name" value="IODOTYROSINE DEIODINASE 1"/>
    <property type="match status" value="1"/>
</dbReference>
<evidence type="ECO:0000313" key="16">
    <source>
        <dbReference type="Proteomes" id="UP000065734"/>
    </source>
</evidence>
<dbReference type="EC" id="1.13.11.79" evidence="11"/>
<keyword evidence="16" id="KW-1185">Reference proteome</keyword>
<reference evidence="14" key="1">
    <citation type="journal article" date="2015" name="Genome Announc.">
        <title>Complete Genome Sequence of the Bacteriochlorophyll b-Producing Photosynthetic Bacterium Blastochloris viridis.</title>
        <authorList>
            <person name="Tsukatani Y."/>
            <person name="Hirose Y."/>
            <person name="Harada J."/>
            <person name="Misawa N."/>
            <person name="Mori K."/>
            <person name="Inoue K."/>
            <person name="Tamiaki H."/>
        </authorList>
    </citation>
    <scope>NUCLEOTIDE SEQUENCE [LARGE SCALE GENOMIC DNA]</scope>
    <source>
        <strain evidence="14">DSM 133</strain>
    </source>
</reference>
<evidence type="ECO:0000256" key="3">
    <source>
        <dbReference type="ARBA" id="ARBA00022630"/>
    </source>
</evidence>
<keyword evidence="2" id="KW-0169">Cobalamin biosynthesis</keyword>
<name>A0A0H5B755_BLAVI</name>
<dbReference type="Pfam" id="PF00881">
    <property type="entry name" value="Nitroreductase"/>
    <property type="match status" value="1"/>
</dbReference>
<evidence type="ECO:0000256" key="2">
    <source>
        <dbReference type="ARBA" id="ARBA00022573"/>
    </source>
</evidence>
<evidence type="ECO:0000256" key="4">
    <source>
        <dbReference type="ARBA" id="ARBA00022643"/>
    </source>
</evidence>
<dbReference type="GO" id="GO:0102919">
    <property type="term" value="F:5,6-dimethylbenzimidazole synthase activity"/>
    <property type="evidence" value="ECO:0007669"/>
    <property type="project" value="UniProtKB-EC"/>
</dbReference>
<keyword evidence="6" id="KW-0521">NADP</keyword>
<evidence type="ECO:0000313" key="15">
    <source>
        <dbReference type="EMBL" id="CUU41354.1"/>
    </source>
</evidence>
<evidence type="ECO:0000256" key="9">
    <source>
        <dbReference type="ARBA" id="ARBA00051314"/>
    </source>
</evidence>
<sequence length="240" mass="27179">MAMRDATDTPIQYDPAFTLDERVAVYRCIHTRRDVRGQFRHDPVPDEVLARLLEAAHHAPSVGFMQPWDFIVIRDPAVKKKVHAAFACAQAEATEMFENEQRERYRRLKLEGILDAPVGICITCDRARAGKVVLGRTHQPEMDLYSAVCAVENLWLAARAENLGVGWVSILDYNALREVLGIPPEIQPIAYLCVGSVTHFYAKPELEVAGWRTRLPLHDLVWFDGWHKRTGNEPLLDAIG</sequence>
<dbReference type="AlphaFoldDB" id="A0A0H5B755"/>
<dbReference type="InterPro" id="IPR000415">
    <property type="entry name" value="Nitroreductase-like"/>
</dbReference>
<evidence type="ECO:0000313" key="14">
    <source>
        <dbReference type="EMBL" id="BAR98015.1"/>
    </source>
</evidence>
<gene>
    <name evidence="15" type="primary">nox</name>
    <name evidence="14" type="ORF">BV133_422</name>
    <name evidence="15" type="ORF">BVIRIDIS_03440</name>
</gene>
<dbReference type="Gene3D" id="3.40.109.10">
    <property type="entry name" value="NADH Oxidase"/>
    <property type="match status" value="1"/>
</dbReference>
<keyword evidence="7 15" id="KW-0560">Oxidoreductase</keyword>
<dbReference type="Proteomes" id="UP000065734">
    <property type="component" value="Chromosome I"/>
</dbReference>
<evidence type="ECO:0000259" key="13">
    <source>
        <dbReference type="Pfam" id="PF00881"/>
    </source>
</evidence>
<dbReference type="EMBL" id="AP014854">
    <property type="protein sequence ID" value="BAR98015.1"/>
    <property type="molecule type" value="Genomic_DNA"/>
</dbReference>
<dbReference type="InterPro" id="IPR050627">
    <property type="entry name" value="Nitroreductase/BluB"/>
</dbReference>
<dbReference type="FunFam" id="3.40.109.10:FF:000013">
    <property type="entry name" value="5,6-dimethylbenzimidazole synthase"/>
    <property type="match status" value="1"/>
</dbReference>
<evidence type="ECO:0000256" key="12">
    <source>
        <dbReference type="ARBA" id="ARBA00068702"/>
    </source>
</evidence>
<accession>A0A0H5B755</accession>
<feature type="domain" description="Nitroreductase" evidence="13">
    <location>
        <begin position="29"/>
        <end position="195"/>
    </location>
</feature>
<keyword evidence="5" id="KW-0547">Nucleotide-binding</keyword>
<dbReference type="InterPro" id="IPR029479">
    <property type="entry name" value="Nitroreductase"/>
</dbReference>
<evidence type="ECO:0000256" key="8">
    <source>
        <dbReference type="ARBA" id="ARBA00023027"/>
    </source>
</evidence>
<dbReference type="EMBL" id="LN907867">
    <property type="protein sequence ID" value="CUU41354.1"/>
    <property type="molecule type" value="Genomic_DNA"/>
</dbReference>
<reference evidence="16" key="3">
    <citation type="journal article" date="2016" name="Genome Announc.">
        <title>Revised genome sequence of the purple photosynthetic bacterium Blastochloris viridis.</title>
        <authorList>
            <person name="Liu L.N."/>
            <person name="Faulkner M."/>
            <person name="Liu X."/>
            <person name="Huang F."/>
            <person name="Darby A.C."/>
            <person name="Hall N."/>
        </authorList>
    </citation>
    <scope>NUCLEOTIDE SEQUENCE [LARGE SCALE GENOMIC DNA]</scope>
    <source>
        <strain evidence="16">ATCC 19567 / DSM 133 / F</strain>
    </source>
</reference>
<dbReference type="GO" id="GO:0016705">
    <property type="term" value="F:oxidoreductase activity, acting on paired donors, with incorporation or reduction of molecular oxygen"/>
    <property type="evidence" value="ECO:0007669"/>
    <property type="project" value="UniProtKB-ARBA"/>
</dbReference>
<evidence type="ECO:0000256" key="6">
    <source>
        <dbReference type="ARBA" id="ARBA00022857"/>
    </source>
</evidence>
<organism evidence="15 16">
    <name type="scientific">Blastochloris viridis</name>
    <name type="common">Rhodopseudomonas viridis</name>
    <dbReference type="NCBI Taxonomy" id="1079"/>
    <lineage>
        <taxon>Bacteria</taxon>
        <taxon>Pseudomonadati</taxon>
        <taxon>Pseudomonadota</taxon>
        <taxon>Alphaproteobacteria</taxon>
        <taxon>Hyphomicrobiales</taxon>
        <taxon>Blastochloridaceae</taxon>
        <taxon>Blastochloris</taxon>
    </lineage>
</organism>
<evidence type="ECO:0000256" key="11">
    <source>
        <dbReference type="ARBA" id="ARBA00066311"/>
    </source>
</evidence>
<dbReference type="SUPFAM" id="SSF55469">
    <property type="entry name" value="FMN-dependent nitroreductase-like"/>
    <property type="match status" value="1"/>
</dbReference>
<evidence type="ECO:0000256" key="5">
    <source>
        <dbReference type="ARBA" id="ARBA00022741"/>
    </source>
</evidence>
<dbReference type="PATRIC" id="fig|1079.6.peg.932"/>
<comment type="catalytic activity">
    <reaction evidence="9">
        <text>FMNH2 + O2 = dialurate + 5,6-dimethylbenzimidazole + D-erythrose 4-phosphate + H(+)</text>
        <dbReference type="Rhea" id="RHEA:27345"/>
        <dbReference type="ChEBI" id="CHEBI:15378"/>
        <dbReference type="ChEBI" id="CHEBI:15379"/>
        <dbReference type="ChEBI" id="CHEBI:15890"/>
        <dbReference type="ChEBI" id="CHEBI:16897"/>
        <dbReference type="ChEBI" id="CHEBI:57618"/>
        <dbReference type="ChEBI" id="CHEBI:140629"/>
        <dbReference type="EC" id="1.13.11.79"/>
    </reaction>
</comment>
<dbReference type="GO" id="GO:0000166">
    <property type="term" value="F:nucleotide binding"/>
    <property type="evidence" value="ECO:0007669"/>
    <property type="project" value="UniProtKB-KW"/>
</dbReference>
<dbReference type="CDD" id="cd02145">
    <property type="entry name" value="BluB"/>
    <property type="match status" value="1"/>
</dbReference>
<dbReference type="InterPro" id="IPR012825">
    <property type="entry name" value="BluB"/>
</dbReference>
<reference evidence="15" key="2">
    <citation type="submission" date="2015-11" db="EMBL/GenBank/DDBJ databases">
        <authorList>
            <person name="Zhang Y."/>
            <person name="Guo Z."/>
        </authorList>
    </citation>
    <scope>NUCLEOTIDE SEQUENCE</scope>
    <source>
        <strain evidence="15">1</strain>
    </source>
</reference>
<evidence type="ECO:0000256" key="7">
    <source>
        <dbReference type="ARBA" id="ARBA00023002"/>
    </source>
</evidence>
<dbReference type="KEGG" id="bvr:BVIR_899"/>
<protein>
    <recommendedName>
        <fullName evidence="12">5,6-dimethylbenzimidazole synthase</fullName>
        <ecNumber evidence="11">1.13.11.79</ecNumber>
    </recommendedName>
</protein>
<dbReference type="NCBIfam" id="TIGR02476">
    <property type="entry name" value="BluB"/>
    <property type="match status" value="1"/>
</dbReference>
<dbReference type="PANTHER" id="PTHR23026">
    <property type="entry name" value="NADPH NITROREDUCTASE"/>
    <property type="match status" value="1"/>
</dbReference>
<comment type="similarity">
    <text evidence="10">Belongs to the BluB family.</text>
</comment>